<dbReference type="AlphaFoldDB" id="A0A0M9A7J0"/>
<keyword evidence="2" id="KW-1185">Reference proteome</keyword>
<evidence type="ECO:0000313" key="2">
    <source>
        <dbReference type="Proteomes" id="UP000053105"/>
    </source>
</evidence>
<evidence type="ECO:0000313" key="1">
    <source>
        <dbReference type="EMBL" id="KOX77533.1"/>
    </source>
</evidence>
<proteinExistence type="predicted"/>
<sequence>MAKVPPAVENWNLAISDVQIENQRDTRAAKPIKVVSDEIIVDTSNGYMLNVCSNFWSLVHILYHKGITRASDDRCFVKHLHVTCTQTKTNRWTKIKLKKITVFHRRSRRKFLHKLLHDVAEEKQNTRAGKAEINLSANTNMHSSAKQHNGRNTRELQVKEKELFPIPHQTSPVA</sequence>
<dbReference type="Proteomes" id="UP000053105">
    <property type="component" value="Unassembled WGS sequence"/>
</dbReference>
<reference evidence="1 2" key="1">
    <citation type="submission" date="2015-07" db="EMBL/GenBank/DDBJ databases">
        <title>The genome of Melipona quadrifasciata.</title>
        <authorList>
            <person name="Pan H."/>
            <person name="Kapheim K."/>
        </authorList>
    </citation>
    <scope>NUCLEOTIDE SEQUENCE [LARGE SCALE GENOMIC DNA]</scope>
    <source>
        <strain evidence="1">0111107301</strain>
        <tissue evidence="1">Whole body</tissue>
    </source>
</reference>
<gene>
    <name evidence="1" type="ORF">WN51_09857</name>
</gene>
<accession>A0A0M9A7J0</accession>
<protein>
    <submittedName>
        <fullName evidence="1">Uncharacterized protein</fullName>
    </submittedName>
</protein>
<name>A0A0M9A7J0_9HYME</name>
<organism evidence="1 2">
    <name type="scientific">Melipona quadrifasciata</name>
    <dbReference type="NCBI Taxonomy" id="166423"/>
    <lineage>
        <taxon>Eukaryota</taxon>
        <taxon>Metazoa</taxon>
        <taxon>Ecdysozoa</taxon>
        <taxon>Arthropoda</taxon>
        <taxon>Hexapoda</taxon>
        <taxon>Insecta</taxon>
        <taxon>Pterygota</taxon>
        <taxon>Neoptera</taxon>
        <taxon>Endopterygota</taxon>
        <taxon>Hymenoptera</taxon>
        <taxon>Apocrita</taxon>
        <taxon>Aculeata</taxon>
        <taxon>Apoidea</taxon>
        <taxon>Anthophila</taxon>
        <taxon>Apidae</taxon>
        <taxon>Melipona</taxon>
    </lineage>
</organism>
<dbReference type="EMBL" id="KQ435732">
    <property type="protein sequence ID" value="KOX77533.1"/>
    <property type="molecule type" value="Genomic_DNA"/>
</dbReference>